<protein>
    <submittedName>
        <fullName evidence="1">Hemagglutinin repeat-containing protein</fullName>
    </submittedName>
</protein>
<accession>A0A9Q7E5N9</accession>
<dbReference type="Proteomes" id="UP000595373">
    <property type="component" value="Chromosome"/>
</dbReference>
<dbReference type="RefSeq" id="WP_183405667.1">
    <property type="nucleotide sequence ID" value="NZ_CP018802.1"/>
</dbReference>
<name>A0A9Q7E5N9_HISSO</name>
<evidence type="ECO:0000313" key="1">
    <source>
        <dbReference type="EMBL" id="QQF83328.1"/>
    </source>
</evidence>
<reference evidence="1 2" key="1">
    <citation type="submission" date="2020-12" db="EMBL/GenBank/DDBJ databases">
        <title>ASc-MMNZ-VFA-070.</title>
        <authorList>
            <person name="Schryvers A."/>
            <person name="Mostafa Nazari M."/>
            <person name="Farshchi Andisi V."/>
            <person name="Timsit E."/>
            <person name="Walter Morck D."/>
        </authorList>
    </citation>
    <scope>NUCLEOTIDE SEQUENCE [LARGE SCALE GENOMIC DNA]</scope>
    <source>
        <strain evidence="1 2">ASc-MMNZ-VFA-070</strain>
    </source>
</reference>
<organism evidence="1 2">
    <name type="scientific">Histophilus somni</name>
    <name type="common">Haemophilus somnus</name>
    <dbReference type="NCBI Taxonomy" id="731"/>
    <lineage>
        <taxon>Bacteria</taxon>
        <taxon>Pseudomonadati</taxon>
        <taxon>Pseudomonadota</taxon>
        <taxon>Gammaproteobacteria</taxon>
        <taxon>Pasteurellales</taxon>
        <taxon>Pasteurellaceae</taxon>
        <taxon>Histophilus</taxon>
    </lineage>
</organism>
<dbReference type="AlphaFoldDB" id="A0A9Q7E5N9"/>
<proteinExistence type="predicted"/>
<dbReference type="Pfam" id="PF13332">
    <property type="entry name" value="Fil_haemagg_2"/>
    <property type="match status" value="1"/>
</dbReference>
<dbReference type="InterPro" id="IPR025157">
    <property type="entry name" value="Hemagglutinin_rpt"/>
</dbReference>
<keyword evidence="2" id="KW-1185">Reference proteome</keyword>
<dbReference type="EMBL" id="CP066558">
    <property type="protein sequence ID" value="QQF83328.1"/>
    <property type="molecule type" value="Genomic_DNA"/>
</dbReference>
<gene>
    <name evidence="1" type="ORF">JFL49_03870</name>
</gene>
<evidence type="ECO:0000313" key="2">
    <source>
        <dbReference type="Proteomes" id="UP000595373"/>
    </source>
</evidence>
<sequence length="368" mass="38672">MKFNSQGDITLNSTTATAERIDVNAKGDLRIESKQDINNYNSKGSQAGISVDVSFGNAWSVSGFASGEKGKSSYKQVNEQAGLIAGKGGYHIEANNVHLKGSTIASTTPNNSELRTNRLTFNDIQNESSHKATSVSISGTYGKGADYYQDSETGKLSKKGAENAMLVEGKTAPNITPSLPMHSQSNDSSITKATLTEGKITLNKDTNPIKTTAKALGINTDLSQANSQVAKPKEVKKLLAEQKEIAQAVSHISSAVNIYANNKAKETQDVEWQEGGSKRRKLDAVVATVGAILSGGSAGQVVVVAISPELNAQIHTMTKDSKMANLLAHALLSTTEAHLSGTNALVGATTGVAGEATAMFLSDAVFNR</sequence>
<dbReference type="GO" id="GO:0003824">
    <property type="term" value="F:catalytic activity"/>
    <property type="evidence" value="ECO:0007669"/>
    <property type="project" value="UniProtKB-ARBA"/>
</dbReference>